<accession>A0A0F7PD34</accession>
<keyword evidence="6" id="KW-0408">Iron</keyword>
<evidence type="ECO:0000313" key="9">
    <source>
        <dbReference type="EMBL" id="AKH98055.1"/>
    </source>
</evidence>
<feature type="transmembrane region" description="Helical" evidence="8">
    <location>
        <begin position="57"/>
        <end position="82"/>
    </location>
</feature>
<dbReference type="Pfam" id="PF01127">
    <property type="entry name" value="Sdh_cyt"/>
    <property type="match status" value="1"/>
</dbReference>
<dbReference type="GeneID" id="25159732"/>
<dbReference type="InterPro" id="IPR000701">
    <property type="entry name" value="SuccDH_FuR_B_TM-su"/>
</dbReference>
<evidence type="ECO:0000256" key="1">
    <source>
        <dbReference type="ARBA" id="ARBA00004370"/>
    </source>
</evidence>
<keyword evidence="10" id="KW-1185">Reference proteome</keyword>
<dbReference type="SUPFAM" id="SSF81343">
    <property type="entry name" value="Fumarate reductase respiratory complex transmembrane subunits"/>
    <property type="match status" value="1"/>
</dbReference>
<dbReference type="KEGG" id="hsu:HLASF_1577"/>
<keyword evidence="3 8" id="KW-0812">Transmembrane</keyword>
<comment type="subcellular location">
    <subcellularLocation>
        <location evidence="1">Membrane</location>
    </subcellularLocation>
</comment>
<protein>
    <submittedName>
        <fullName evidence="9">Succinate dehydrogenase subunit D</fullName>
        <ecNumber evidence="9">1.3.5.1</ecNumber>
    </submittedName>
</protein>
<evidence type="ECO:0000256" key="5">
    <source>
        <dbReference type="ARBA" id="ARBA00022989"/>
    </source>
</evidence>
<dbReference type="EC" id="1.3.5.1" evidence="9"/>
<dbReference type="RefSeq" id="WP_050048745.1">
    <property type="nucleotide sequence ID" value="NZ_CP008874.1"/>
</dbReference>
<name>A0A0F7PD34_9EURY</name>
<evidence type="ECO:0000313" key="10">
    <source>
        <dbReference type="Proteomes" id="UP000069906"/>
    </source>
</evidence>
<evidence type="ECO:0000256" key="8">
    <source>
        <dbReference type="SAM" id="Phobius"/>
    </source>
</evidence>
<sequence length="122" mass="13528">MAEQYSSFKSGTTLWFLQRVTAAILLVTLMFHFFWLHFVHHAAEITFQGTAFRMEQLGYFLTMLLFLVAGAFHGVNGVYNALINQGITGSTRTFLKWVLVIAGVILLVQGIRVALAMSGGAI</sequence>
<feature type="transmembrane region" description="Helical" evidence="8">
    <location>
        <begin position="16"/>
        <end position="36"/>
    </location>
</feature>
<dbReference type="EMBL" id="CP008874">
    <property type="protein sequence ID" value="AKH98055.1"/>
    <property type="molecule type" value="Genomic_DNA"/>
</dbReference>
<keyword evidence="7 8" id="KW-0472">Membrane</keyword>
<gene>
    <name evidence="9" type="primary">sdhD</name>
    <name evidence="9" type="ORF">HLASF_1577</name>
</gene>
<dbReference type="InterPro" id="IPR034804">
    <property type="entry name" value="SQR/QFR_C/D"/>
</dbReference>
<dbReference type="GO" id="GO:0008177">
    <property type="term" value="F:succinate dehydrogenase (quinone) activity"/>
    <property type="evidence" value="ECO:0007669"/>
    <property type="project" value="UniProtKB-EC"/>
</dbReference>
<keyword evidence="9" id="KW-0560">Oxidoreductase</keyword>
<proteinExistence type="predicted"/>
<reference evidence="9 10" key="1">
    <citation type="journal article" date="2015" name="ISME J.">
        <title>Elemental sulfur and acetate can support life of a novel strictly anaerobic haloarchaeon.</title>
        <authorList>
            <person name="Sorokin D.Y."/>
            <person name="Kublanov I.V."/>
            <person name="Gavrilov S.N."/>
            <person name="Rojo D."/>
            <person name="Roman P."/>
            <person name="Golyshin P.N."/>
            <person name="Slepak V.Z."/>
            <person name="Smedile F."/>
            <person name="Ferrer M."/>
            <person name="Messina E."/>
            <person name="La Cono V."/>
            <person name="Yakimov M.M."/>
        </authorList>
    </citation>
    <scope>NUCLEOTIDE SEQUENCE [LARGE SCALE GENOMIC DNA]</scope>
    <source>
        <strain evidence="9 10">HSR2</strain>
    </source>
</reference>
<evidence type="ECO:0000256" key="2">
    <source>
        <dbReference type="ARBA" id="ARBA00022617"/>
    </source>
</evidence>
<dbReference type="HOGENOM" id="CLU_2032801_0_0_2"/>
<keyword evidence="2" id="KW-0349">Heme</keyword>
<dbReference type="Gene3D" id="1.20.1300.10">
    <property type="entry name" value="Fumarate reductase/succinate dehydrogenase, transmembrane subunit"/>
    <property type="match status" value="1"/>
</dbReference>
<evidence type="ECO:0000256" key="4">
    <source>
        <dbReference type="ARBA" id="ARBA00022723"/>
    </source>
</evidence>
<evidence type="ECO:0000256" key="3">
    <source>
        <dbReference type="ARBA" id="ARBA00022692"/>
    </source>
</evidence>
<evidence type="ECO:0000256" key="7">
    <source>
        <dbReference type="ARBA" id="ARBA00023136"/>
    </source>
</evidence>
<dbReference type="AlphaFoldDB" id="A0A0F7PD34"/>
<dbReference type="GO" id="GO:0046872">
    <property type="term" value="F:metal ion binding"/>
    <property type="evidence" value="ECO:0007669"/>
    <property type="project" value="UniProtKB-KW"/>
</dbReference>
<dbReference type="Proteomes" id="UP000069906">
    <property type="component" value="Chromosome"/>
</dbReference>
<keyword evidence="4" id="KW-0479">Metal-binding</keyword>
<evidence type="ECO:0000256" key="6">
    <source>
        <dbReference type="ARBA" id="ARBA00023004"/>
    </source>
</evidence>
<keyword evidence="5 8" id="KW-1133">Transmembrane helix</keyword>
<dbReference type="PATRIC" id="fig|1604004.4.peg.1649"/>
<dbReference type="GO" id="GO:0016020">
    <property type="term" value="C:membrane"/>
    <property type="evidence" value="ECO:0007669"/>
    <property type="project" value="UniProtKB-SubCell"/>
</dbReference>
<feature type="transmembrane region" description="Helical" evidence="8">
    <location>
        <begin position="94"/>
        <end position="115"/>
    </location>
</feature>
<dbReference type="OrthoDB" id="187639at2157"/>
<organism evidence="9 10">
    <name type="scientific">Halanaeroarchaeum sulfurireducens</name>
    <dbReference type="NCBI Taxonomy" id="1604004"/>
    <lineage>
        <taxon>Archaea</taxon>
        <taxon>Methanobacteriati</taxon>
        <taxon>Methanobacteriota</taxon>
        <taxon>Stenosarchaea group</taxon>
        <taxon>Halobacteria</taxon>
        <taxon>Halobacteriales</taxon>
        <taxon>Halobacteriaceae</taxon>
        <taxon>Halanaeroarchaeum</taxon>
    </lineage>
</organism>